<accession>A0A7R9HAU6</accession>
<reference evidence="1" key="1">
    <citation type="submission" date="2020-11" db="EMBL/GenBank/DDBJ databases">
        <authorList>
            <person name="Tran Van P."/>
        </authorList>
    </citation>
    <scope>NUCLEOTIDE SEQUENCE</scope>
</reference>
<evidence type="ECO:0000313" key="1">
    <source>
        <dbReference type="EMBL" id="CAD7415404.1"/>
    </source>
</evidence>
<name>A0A7R9HAU6_TIMCR</name>
<dbReference type="EMBL" id="OC325934">
    <property type="protein sequence ID" value="CAD7415404.1"/>
    <property type="molecule type" value="Genomic_DNA"/>
</dbReference>
<organism evidence="1">
    <name type="scientific">Timema cristinae</name>
    <name type="common">Walking stick</name>
    <dbReference type="NCBI Taxonomy" id="61476"/>
    <lineage>
        <taxon>Eukaryota</taxon>
        <taxon>Metazoa</taxon>
        <taxon>Ecdysozoa</taxon>
        <taxon>Arthropoda</taxon>
        <taxon>Hexapoda</taxon>
        <taxon>Insecta</taxon>
        <taxon>Pterygota</taxon>
        <taxon>Neoptera</taxon>
        <taxon>Polyneoptera</taxon>
        <taxon>Phasmatodea</taxon>
        <taxon>Timematodea</taxon>
        <taxon>Timematoidea</taxon>
        <taxon>Timematidae</taxon>
        <taxon>Timema</taxon>
    </lineage>
</organism>
<proteinExistence type="predicted"/>
<gene>
    <name evidence="1" type="ORF">TCEB3V08_LOCUS12423</name>
</gene>
<protein>
    <submittedName>
        <fullName evidence="1">Uncharacterized protein</fullName>
    </submittedName>
</protein>
<dbReference type="AlphaFoldDB" id="A0A7R9HAU6"/>
<sequence length="288" mass="31679">MVLSSRVKTENVTLLKDHLIRRSPPSPRLNALVAVKGFTRKSPSYTITGTLWVPLLSGTALSLSLSWGSLRIAPEPWEGPVTEARVPLGPLPATGLCPRGFCGRATARGIARDNGDSMVKYLTNVTVISFPGCCVGDLIPVAEEVVPYFECWNKQPHKSSLSNALRDFDNLLSTIRYVNPEAYVSVSGVLARFPNIYERDKELLCDMLELNKRAGELNTLLERMCNARWVKFCNWWTDYQIICEESPCVFAPVNAAVASDLGSQKGSTRTPLVTICGGLEATSQPIFQ</sequence>